<dbReference type="EMBL" id="JACHGY010000001">
    <property type="protein sequence ID" value="MBB6429358.1"/>
    <property type="molecule type" value="Genomic_DNA"/>
</dbReference>
<dbReference type="Pfam" id="PF18206">
    <property type="entry name" value="Porphyrn_cat_1"/>
    <property type="match status" value="1"/>
</dbReference>
<evidence type="ECO:0000259" key="1">
    <source>
        <dbReference type="Pfam" id="PF18040"/>
    </source>
</evidence>
<sequence length="639" mass="72878">MSTRTTASTVTVDPTQTWSIEGHSDLNRQQYFSIAQSAGDGLDELSQEQFDYYFRELGITFGRRVNLLLAGHTYEEIVFEDPDRPGRVDIDRLKNEPPRTPGKFDDQLREMFPDGLDLVGTENFLKTTWPPFMETYVREEDTTGHHPMVKDHDAAAEGMIAYLNHRFNDWDRPRWFEGLNEPDWFFNVYNDESFFGLHEGFKNYRDEAGLNMEVGGPCFPTSQYFKNNYQTLPKTMGHFIDQTECDLDFYSFHPYDYTIWDEEAQTFDARVTGGLPMDADLDALVNYTVLEHGKEIDVVISEHGAYMVDTAVRYDQIDALGVRLFPELSDWDRWMKQKEITDFMMVNGAIAHTLTFMDHPHTVEKAIPFILLEASSWKPDHYAALLVSKDHQSPAEEWVESRMVDFWKVFKDVDGRRVRGWSIDPDIQQQSFVDGDRLFIVLNNLAGVPQDVTLDIANADEVQSYELRRLSRNEDFTPNYSEQSVESVDALTLAPQESVVVVATYAEPIVEAQRFEESVHYGDRSCVELTGQDSATFKVAVPDVEDAETVTLRIAVGRPHGTDRDLAVKFNGHAVTIPVEDSADRLDRKHKYADEYGALKRVRIPAEWLEAENAVEVSFPDGTGGGIGSVVLRVSRASE</sequence>
<dbReference type="Gene3D" id="2.60.120.1200">
    <property type="match status" value="1"/>
</dbReference>
<reference evidence="3 4" key="1">
    <citation type="submission" date="2020-08" db="EMBL/GenBank/DDBJ databases">
        <title>Genomic Encyclopedia of Type Strains, Phase IV (KMG-IV): sequencing the most valuable type-strain genomes for metagenomic binning, comparative biology and taxonomic classification.</title>
        <authorList>
            <person name="Goeker M."/>
        </authorList>
    </citation>
    <scope>NUCLEOTIDE SEQUENCE [LARGE SCALE GENOMIC DNA]</scope>
    <source>
        <strain evidence="3 4">DSM 103725</strain>
    </source>
</reference>
<comment type="caution">
    <text evidence="3">The sequence shown here is derived from an EMBL/GenBank/DDBJ whole genome shotgun (WGS) entry which is preliminary data.</text>
</comment>
<dbReference type="InterPro" id="IPR017853">
    <property type="entry name" value="GH"/>
</dbReference>
<feature type="domain" description="Porphyranase beta-sandwich" evidence="2">
    <location>
        <begin position="426"/>
        <end position="523"/>
    </location>
</feature>
<dbReference type="Proteomes" id="UP000541810">
    <property type="component" value="Unassembled WGS sequence"/>
</dbReference>
<keyword evidence="4" id="KW-1185">Reference proteome</keyword>
<dbReference type="Gene3D" id="3.20.20.80">
    <property type="entry name" value="Glycosidases"/>
    <property type="match status" value="1"/>
</dbReference>
<dbReference type="InterPro" id="IPR041224">
    <property type="entry name" value="BPA_C"/>
</dbReference>
<evidence type="ECO:0000259" key="2">
    <source>
        <dbReference type="Pfam" id="PF18206"/>
    </source>
</evidence>
<proteinExistence type="predicted"/>
<evidence type="ECO:0000313" key="3">
    <source>
        <dbReference type="EMBL" id="MBB6429358.1"/>
    </source>
</evidence>
<dbReference type="SUPFAM" id="SSF51445">
    <property type="entry name" value="(Trans)glycosidases"/>
    <property type="match status" value="1"/>
</dbReference>
<evidence type="ECO:0008006" key="5">
    <source>
        <dbReference type="Google" id="ProtNLM"/>
    </source>
</evidence>
<accession>A0A7X0H581</accession>
<feature type="domain" description="Beta-porphyranase A C-terminal" evidence="1">
    <location>
        <begin position="543"/>
        <end position="634"/>
    </location>
</feature>
<name>A0A7X0H581_9BACT</name>
<evidence type="ECO:0000313" key="4">
    <source>
        <dbReference type="Proteomes" id="UP000541810"/>
    </source>
</evidence>
<dbReference type="Pfam" id="PF18040">
    <property type="entry name" value="BPA_C"/>
    <property type="match status" value="1"/>
</dbReference>
<gene>
    <name evidence="3" type="ORF">HNQ40_001164</name>
</gene>
<dbReference type="AlphaFoldDB" id="A0A7X0H581"/>
<protein>
    <recommendedName>
        <fullName evidence="5">Beta-agarase</fullName>
    </recommendedName>
</protein>
<dbReference type="InterPro" id="IPR040527">
    <property type="entry name" value="Beta-sand_Porphyrn"/>
</dbReference>
<organism evidence="3 4">
    <name type="scientific">Algisphaera agarilytica</name>
    <dbReference type="NCBI Taxonomy" id="1385975"/>
    <lineage>
        <taxon>Bacteria</taxon>
        <taxon>Pseudomonadati</taxon>
        <taxon>Planctomycetota</taxon>
        <taxon>Phycisphaerae</taxon>
        <taxon>Phycisphaerales</taxon>
        <taxon>Phycisphaeraceae</taxon>
        <taxon>Algisphaera</taxon>
    </lineage>
</organism>